<evidence type="ECO:0000313" key="1">
    <source>
        <dbReference type="EMBL" id="VXA86495.1"/>
    </source>
</evidence>
<evidence type="ECO:0000313" key="2">
    <source>
        <dbReference type="Proteomes" id="UP000439123"/>
    </source>
</evidence>
<reference evidence="1 2" key="1">
    <citation type="submission" date="2019-10" db="EMBL/GenBank/DDBJ databases">
        <authorList>
            <person name="Karimi E."/>
        </authorList>
    </citation>
    <scope>NUCLEOTIDE SEQUENCE [LARGE SCALE GENOMIC DNA]</scope>
    <source>
        <strain evidence="1">Aeromonas sp. 8C</strain>
    </source>
</reference>
<dbReference type="EMBL" id="CABWLC010000016">
    <property type="protein sequence ID" value="VXA86495.1"/>
    <property type="molecule type" value="Genomic_DNA"/>
</dbReference>
<dbReference type="AlphaFoldDB" id="A0A653L4A1"/>
<protein>
    <submittedName>
        <fullName evidence="1">Uncharacterized protein</fullName>
    </submittedName>
</protein>
<sequence length="26" mass="3065">MFYRKITNKKGIKPSSLTCIKPEFFS</sequence>
<dbReference type="Proteomes" id="UP000439123">
    <property type="component" value="Unassembled WGS sequence"/>
</dbReference>
<name>A0A653L4A1_AERVE</name>
<accession>A0A653L4A1</accession>
<proteinExistence type="predicted"/>
<gene>
    <name evidence="1" type="ORF">AERO8C_30082</name>
</gene>
<organism evidence="1 2">
    <name type="scientific">Aeromonas veronii</name>
    <dbReference type="NCBI Taxonomy" id="654"/>
    <lineage>
        <taxon>Bacteria</taxon>
        <taxon>Pseudomonadati</taxon>
        <taxon>Pseudomonadota</taxon>
        <taxon>Gammaproteobacteria</taxon>
        <taxon>Aeromonadales</taxon>
        <taxon>Aeromonadaceae</taxon>
        <taxon>Aeromonas</taxon>
    </lineage>
</organism>